<name>A0ABM3ZSG3_ZIZJJ</name>
<dbReference type="InterPro" id="IPR006918">
    <property type="entry name" value="COBRA_pln"/>
</dbReference>
<reference evidence="10" key="1">
    <citation type="submission" date="2025-08" db="UniProtKB">
        <authorList>
            <consortium name="RefSeq"/>
        </authorList>
    </citation>
    <scope>IDENTIFICATION</scope>
    <source>
        <tissue evidence="10">Seedling</tissue>
    </source>
</reference>
<keyword evidence="9" id="KW-1185">Reference proteome</keyword>
<dbReference type="PANTHER" id="PTHR31673">
    <property type="entry name" value="PROTEIN COBRA"/>
    <property type="match status" value="1"/>
</dbReference>
<dbReference type="RefSeq" id="XP_060667426.1">
    <property type="nucleotide sequence ID" value="XM_060811443.1"/>
</dbReference>
<dbReference type="Proteomes" id="UP001652623">
    <property type="component" value="Chromosome 9"/>
</dbReference>
<feature type="domain" description="COBRA C-terminal" evidence="8">
    <location>
        <begin position="198"/>
        <end position="386"/>
    </location>
</feature>
<evidence type="ECO:0000313" key="9">
    <source>
        <dbReference type="Proteomes" id="UP001652623"/>
    </source>
</evidence>
<evidence type="ECO:0000256" key="4">
    <source>
        <dbReference type="ARBA" id="ARBA00022729"/>
    </source>
</evidence>
<proteinExistence type="inferred from homology"/>
<evidence type="ECO:0000259" key="8">
    <source>
        <dbReference type="Pfam" id="PF25079"/>
    </source>
</evidence>
<dbReference type="PIRSF" id="PIRSF038122">
    <property type="entry name" value="COBRA"/>
    <property type="match status" value="1"/>
</dbReference>
<dbReference type="PANTHER" id="PTHR31673:SF41">
    <property type="entry name" value="COBRA-LIKE PROTEIN"/>
    <property type="match status" value="1"/>
</dbReference>
<sequence length="417" mass="47221">MNCYDPMDPNGNITVTFDIHQWTTDGYLARVTIQNYYQYRHIDKSGWKLGWRWAKDEVIWSMRGAFATEGGNCSSFKFDIPHSCKKDPVIVDLMPEGLPENKSEDCCRGGILHAWAVNPSMSFSSFEMKVGNLGGNTTGYAPRNITFMAPGPGYTCGPVMDVAPTVTSAIGGRRQVQVFRTWKSSCTYSSFLANRTPTCCVSLSTFYNPNVTSCPLCSCGCREASEKSHTCVREGGPLPSSMIVENLDTVQCTYHMCPIQVHWHVKNNYKDYWRIKLTISNYNYNRNYTDWNVMVQHPGFNKNTTTYSFNSTVLPSVGFEDDVALFWGIKYYNDVLLQAVEDKPGSVTTEILLNKEDSFTLSNGWALPRRIYFNGEDCQMPQPDNFPALPNGSSMQRPLHCMLILFIIFLRTLVSWL</sequence>
<evidence type="ECO:0000256" key="6">
    <source>
        <dbReference type="ARBA" id="ARBA00023288"/>
    </source>
</evidence>
<organism evidence="9 10">
    <name type="scientific">Ziziphus jujuba</name>
    <name type="common">Chinese jujube</name>
    <name type="synonym">Ziziphus sativa</name>
    <dbReference type="NCBI Taxonomy" id="326968"/>
    <lineage>
        <taxon>Eukaryota</taxon>
        <taxon>Viridiplantae</taxon>
        <taxon>Streptophyta</taxon>
        <taxon>Embryophyta</taxon>
        <taxon>Tracheophyta</taxon>
        <taxon>Spermatophyta</taxon>
        <taxon>Magnoliopsida</taxon>
        <taxon>eudicotyledons</taxon>
        <taxon>Gunneridae</taxon>
        <taxon>Pentapetalae</taxon>
        <taxon>rosids</taxon>
        <taxon>fabids</taxon>
        <taxon>Rosales</taxon>
        <taxon>Rhamnaceae</taxon>
        <taxon>Paliureae</taxon>
        <taxon>Ziziphus</taxon>
    </lineage>
</organism>
<evidence type="ECO:0000256" key="7">
    <source>
        <dbReference type="PIRNR" id="PIRNR038122"/>
    </source>
</evidence>
<accession>A0ABM3ZSG3</accession>
<evidence type="ECO:0000256" key="5">
    <source>
        <dbReference type="ARBA" id="ARBA00023180"/>
    </source>
</evidence>
<dbReference type="GeneID" id="107427413"/>
<dbReference type="Pfam" id="PF25079">
    <property type="entry name" value="COB_C"/>
    <property type="match status" value="1"/>
</dbReference>
<dbReference type="InterPro" id="IPR056900">
    <property type="entry name" value="COB_C"/>
</dbReference>
<keyword evidence="4" id="KW-0732">Signal</keyword>
<gene>
    <name evidence="10" type="primary">LOC107427413</name>
</gene>
<evidence type="ECO:0000256" key="1">
    <source>
        <dbReference type="ARBA" id="ARBA00004609"/>
    </source>
</evidence>
<keyword evidence="3" id="KW-0472">Membrane</keyword>
<keyword evidence="6" id="KW-0449">Lipoprotein</keyword>
<comment type="similarity">
    <text evidence="2 7">Belongs to the COBRA family.</text>
</comment>
<evidence type="ECO:0000256" key="3">
    <source>
        <dbReference type="ARBA" id="ARBA00022622"/>
    </source>
</evidence>
<evidence type="ECO:0000256" key="2">
    <source>
        <dbReference type="ARBA" id="ARBA00005507"/>
    </source>
</evidence>
<comment type="subcellular location">
    <subcellularLocation>
        <location evidence="1">Cell membrane</location>
        <topology evidence="1">Lipid-anchor</topology>
        <topology evidence="1">GPI-anchor</topology>
    </subcellularLocation>
</comment>
<dbReference type="Pfam" id="PF04833">
    <property type="entry name" value="COBRA"/>
    <property type="match status" value="1"/>
</dbReference>
<evidence type="ECO:0000313" key="10">
    <source>
        <dbReference type="RefSeq" id="XP_060667426.1"/>
    </source>
</evidence>
<keyword evidence="5" id="KW-0325">Glycoprotein</keyword>
<protein>
    <recommendedName>
        <fullName evidence="7">COBRA-like protein</fullName>
    </recommendedName>
</protein>
<keyword evidence="3" id="KW-0336">GPI-anchor</keyword>